<name>A0ABC8RSK0_9AQUA</name>
<evidence type="ECO:0000256" key="5">
    <source>
        <dbReference type="SAM" id="MobiDB-lite"/>
    </source>
</evidence>
<organism evidence="7 8">
    <name type="scientific">Ilex paraguariensis</name>
    <name type="common">yerba mate</name>
    <dbReference type="NCBI Taxonomy" id="185542"/>
    <lineage>
        <taxon>Eukaryota</taxon>
        <taxon>Viridiplantae</taxon>
        <taxon>Streptophyta</taxon>
        <taxon>Embryophyta</taxon>
        <taxon>Tracheophyta</taxon>
        <taxon>Spermatophyta</taxon>
        <taxon>Magnoliopsida</taxon>
        <taxon>eudicotyledons</taxon>
        <taxon>Gunneridae</taxon>
        <taxon>Pentapetalae</taxon>
        <taxon>asterids</taxon>
        <taxon>campanulids</taxon>
        <taxon>Aquifoliales</taxon>
        <taxon>Aquifoliaceae</taxon>
        <taxon>Ilex</taxon>
    </lineage>
</organism>
<gene>
    <name evidence="7" type="ORF">ILEXP_LOCUS15889</name>
</gene>
<keyword evidence="3 4" id="KW-0539">Nucleus</keyword>
<reference evidence="7 8" key="1">
    <citation type="submission" date="2024-02" db="EMBL/GenBank/DDBJ databases">
        <authorList>
            <person name="Vignale AGUSTIN F."/>
            <person name="Sosa J E."/>
            <person name="Modenutti C."/>
        </authorList>
    </citation>
    <scope>NUCLEOTIDE SEQUENCE [LARGE SCALE GENOMIC DNA]</scope>
</reference>
<dbReference type="InterPro" id="IPR031307">
    <property type="entry name" value="Ninja_fam"/>
</dbReference>
<dbReference type="InterPro" id="IPR032308">
    <property type="entry name" value="TDBD"/>
</dbReference>
<dbReference type="AlphaFoldDB" id="A0ABC8RSK0"/>
<evidence type="ECO:0000259" key="6">
    <source>
        <dbReference type="Pfam" id="PF16135"/>
    </source>
</evidence>
<protein>
    <recommendedName>
        <fullName evidence="4">Ninja-family protein</fullName>
    </recommendedName>
    <alternativeName>
        <fullName evidence="4">ABI-binding protein</fullName>
    </alternativeName>
</protein>
<sequence>MANPNQDGVAEILLSLQQNTRPRNFLDNIQPYSSNEPQFPHFEPELNLQLSLGGPYNAVVSEKSPLINYFSLISDDNGSSSSVQTREDQTMRRIDAMKWRSESRPMGGGGVSQREKSQAVTVAAPPPIVQAWAAESASKNTALLRAIQTINTEGRAPSYLCPSYPTPSIQGPRNLAAAKGPSDPYSGQVSSREMEDGKSVNGLIYLPKPVATSSTVPNGKPMEPSKIELGSPSKKAKCCNPEMPECGMELIKSMPTVTTTGGDPNGRKIEGFLFKYRNGKVCIVCICHGKFLTPAEFVMHASGAEVENPMKQIKVVANSI</sequence>
<keyword evidence="8" id="KW-1185">Reference proteome</keyword>
<evidence type="ECO:0000256" key="1">
    <source>
        <dbReference type="ARBA" id="ARBA00004123"/>
    </source>
</evidence>
<evidence type="ECO:0000256" key="4">
    <source>
        <dbReference type="RuleBase" id="RU369029"/>
    </source>
</evidence>
<feature type="domain" description="Tify" evidence="6">
    <location>
        <begin position="283"/>
        <end position="313"/>
    </location>
</feature>
<comment type="subcellular location">
    <subcellularLocation>
        <location evidence="1 4">Nucleus</location>
    </subcellularLocation>
</comment>
<dbReference type="EMBL" id="CAUOFW020001724">
    <property type="protein sequence ID" value="CAK9147959.1"/>
    <property type="molecule type" value="Genomic_DNA"/>
</dbReference>
<evidence type="ECO:0000256" key="2">
    <source>
        <dbReference type="ARBA" id="ARBA00006081"/>
    </source>
</evidence>
<dbReference type="Proteomes" id="UP001642360">
    <property type="component" value="Unassembled WGS sequence"/>
</dbReference>
<comment type="function">
    <text evidence="4">Acts as a negative regulator of abscisic acid (ABA) response.</text>
</comment>
<evidence type="ECO:0000313" key="8">
    <source>
        <dbReference type="Proteomes" id="UP001642360"/>
    </source>
</evidence>
<evidence type="ECO:0000256" key="3">
    <source>
        <dbReference type="ARBA" id="ARBA00023242"/>
    </source>
</evidence>
<accession>A0ABC8RSK0</accession>
<evidence type="ECO:0000313" key="7">
    <source>
        <dbReference type="EMBL" id="CAK9147959.1"/>
    </source>
</evidence>
<dbReference type="PANTHER" id="PTHR31413:SF43">
    <property type="entry name" value="NINJA-FAMILY PROTEIN"/>
    <property type="match status" value="1"/>
</dbReference>
<dbReference type="Pfam" id="PF16135">
    <property type="entry name" value="TDBD"/>
    <property type="match status" value="1"/>
</dbReference>
<comment type="similarity">
    <text evidence="2 4">Belongs to the Ninja family.</text>
</comment>
<feature type="region of interest" description="Disordered" evidence="5">
    <location>
        <begin position="213"/>
        <end position="234"/>
    </location>
</feature>
<comment type="caution">
    <text evidence="7">The sequence shown here is derived from an EMBL/GenBank/DDBJ whole genome shotgun (WGS) entry which is preliminary data.</text>
</comment>
<proteinExistence type="inferred from homology"/>
<dbReference type="PANTHER" id="PTHR31413">
    <property type="entry name" value="AFP HOMOLOG 2"/>
    <property type="match status" value="1"/>
</dbReference>
<dbReference type="GO" id="GO:0005634">
    <property type="term" value="C:nucleus"/>
    <property type="evidence" value="ECO:0007669"/>
    <property type="project" value="UniProtKB-SubCell"/>
</dbReference>